<name>A0A2V3VJ15_9BACI</name>
<dbReference type="AlphaFoldDB" id="A0A2V3VJ15"/>
<keyword evidence="2" id="KW-1185">Reference proteome</keyword>
<protein>
    <submittedName>
        <fullName evidence="1">Uncharacterized protein YqhG</fullName>
    </submittedName>
</protein>
<sequence length="260" mass="30593">MGNPLNIEQFLIQFFTSHHCEIQKQEAGKMTVQLTIDMDKALMNRPFYWQYVESTGNIGKPKQLTFITDPEKADEGEWIHFGSPRLEQIYQYLSKTSKFIHLYENVEVMNNTMLQPWLLTNICIMYEGKQKKEELLSIGLNLINGTFLFDMMQRLEKIQLKPKISNHCYTISPLIKVKSGLLRIESYVESYVNNMEHQWALESIQLLKEETMMIHHFYEDSEEETDMNKEIEEVTARLQPQITFDIINGGILYLTENFST</sequence>
<dbReference type="Proteomes" id="UP000247978">
    <property type="component" value="Unassembled WGS sequence"/>
</dbReference>
<organism evidence="1 2">
    <name type="scientific">Pseudogracilibacillus auburnensis</name>
    <dbReference type="NCBI Taxonomy" id="1494959"/>
    <lineage>
        <taxon>Bacteria</taxon>
        <taxon>Bacillati</taxon>
        <taxon>Bacillota</taxon>
        <taxon>Bacilli</taxon>
        <taxon>Bacillales</taxon>
        <taxon>Bacillaceae</taxon>
        <taxon>Pseudogracilibacillus</taxon>
    </lineage>
</organism>
<dbReference type="Pfam" id="PF11079">
    <property type="entry name" value="YqhG"/>
    <property type="match status" value="1"/>
</dbReference>
<dbReference type="RefSeq" id="WP_377725329.1">
    <property type="nucleotide sequence ID" value="NZ_JBHUHB010000001.1"/>
</dbReference>
<evidence type="ECO:0000313" key="1">
    <source>
        <dbReference type="EMBL" id="PXW80025.1"/>
    </source>
</evidence>
<gene>
    <name evidence="1" type="ORF">DFR56_1318</name>
</gene>
<dbReference type="InterPro" id="IPR024562">
    <property type="entry name" value="YqhG"/>
</dbReference>
<reference evidence="1 2" key="1">
    <citation type="submission" date="2018-05" db="EMBL/GenBank/DDBJ databases">
        <title>Genomic Encyclopedia of Type Strains, Phase IV (KMG-IV): sequencing the most valuable type-strain genomes for metagenomic binning, comparative biology and taxonomic classification.</title>
        <authorList>
            <person name="Goeker M."/>
        </authorList>
    </citation>
    <scope>NUCLEOTIDE SEQUENCE [LARGE SCALE GENOMIC DNA]</scope>
    <source>
        <strain evidence="1 2">DSM 28556</strain>
    </source>
</reference>
<dbReference type="EMBL" id="QJJQ01000031">
    <property type="protein sequence ID" value="PXW80025.1"/>
    <property type="molecule type" value="Genomic_DNA"/>
</dbReference>
<evidence type="ECO:0000313" key="2">
    <source>
        <dbReference type="Proteomes" id="UP000247978"/>
    </source>
</evidence>
<accession>A0A2V3VJ15</accession>
<comment type="caution">
    <text evidence="1">The sequence shown here is derived from an EMBL/GenBank/DDBJ whole genome shotgun (WGS) entry which is preliminary data.</text>
</comment>
<proteinExistence type="predicted"/>